<evidence type="ECO:0000313" key="7">
    <source>
        <dbReference type="EMBL" id="MFB9149158.1"/>
    </source>
</evidence>
<dbReference type="Pfam" id="PF06429">
    <property type="entry name" value="Flg_bbr_C"/>
    <property type="match status" value="1"/>
</dbReference>
<dbReference type="Proteomes" id="UP001589670">
    <property type="component" value="Unassembled WGS sequence"/>
</dbReference>
<evidence type="ECO:0000259" key="6">
    <source>
        <dbReference type="Pfam" id="PF06429"/>
    </source>
</evidence>
<evidence type="ECO:0000256" key="4">
    <source>
        <dbReference type="RuleBase" id="RU362116"/>
    </source>
</evidence>
<keyword evidence="7" id="KW-0282">Flagellum</keyword>
<feature type="domain" description="Flagellar basal body rod protein N-terminal" evidence="5">
    <location>
        <begin position="22"/>
        <end position="52"/>
    </location>
</feature>
<keyword evidence="7" id="KW-0966">Cell projection</keyword>
<dbReference type="InterPro" id="IPR010930">
    <property type="entry name" value="Flg_bb/hook_C_dom"/>
</dbReference>
<dbReference type="PROSITE" id="PS00588">
    <property type="entry name" value="FLAGELLA_BB_ROD"/>
    <property type="match status" value="1"/>
</dbReference>
<keyword evidence="3 4" id="KW-0975">Bacterial flagellum</keyword>
<dbReference type="SUPFAM" id="SSF117143">
    <property type="entry name" value="Flagellar hook protein flgE"/>
    <property type="match status" value="1"/>
</dbReference>
<dbReference type="InterPro" id="IPR020013">
    <property type="entry name" value="Flagellar_FlgE/F/G"/>
</dbReference>
<keyword evidence="7" id="KW-0969">Cilium</keyword>
<dbReference type="PANTHER" id="PTHR30435:SF19">
    <property type="entry name" value="FLAGELLAR BASAL-BODY ROD PROTEIN FLGG"/>
    <property type="match status" value="1"/>
</dbReference>
<dbReference type="InterPro" id="IPR001444">
    <property type="entry name" value="Flag_bb_rod_N"/>
</dbReference>
<evidence type="ECO:0000256" key="1">
    <source>
        <dbReference type="ARBA" id="ARBA00004117"/>
    </source>
</evidence>
<accession>A0ABV5HY19</accession>
<dbReference type="InterPro" id="IPR019776">
    <property type="entry name" value="Flagellar_basal_body_rod_CS"/>
</dbReference>
<evidence type="ECO:0000313" key="8">
    <source>
        <dbReference type="Proteomes" id="UP001589670"/>
    </source>
</evidence>
<proteinExistence type="inferred from homology"/>
<dbReference type="Gene3D" id="2.60.98.20">
    <property type="entry name" value="Flagellar hook protein FlgE"/>
    <property type="match status" value="1"/>
</dbReference>
<dbReference type="InterPro" id="IPR037925">
    <property type="entry name" value="FlgE/F/G-like"/>
</dbReference>
<sequence>MTVSRRYSIQLKGVTMTISSSLNASVAGLNANASRLAAISDNIANASTFGYRRVETSFESLVIEDRSGNYAAGGVRATTQRLVDQGGSLVTTGNATDLAVRGRGFIPVAASSEVAAADGNPQMLLTATGSFRSDADGRLVTASGLTLLGWPAGPDGSIPAFPRDTGDGLEPVQISVNQLIGEPTTAITLGANLPATETGADASGAPRNLSIEYFDNLGRSETIEASFAPRVPANGSSNIWTMTLRDSATGNAVIGEYELEFDDSRTAGGTLLNVTTISGGAYDPATGRLIAPVNGGPVEVNIGRPGTAEGLTQLSDTFAPLNISKDGAPVGNMVSVDVDANGFVHATFDTGVTRTIFQVPLVDLPNLNGMIALDGQTYRPSINSGSVFLWDAGDGPTGDLVPFARQESATDVARELTDMIQTQRAYSSNARVVQTVDEMLQETTNIIR</sequence>
<evidence type="ECO:0000259" key="5">
    <source>
        <dbReference type="Pfam" id="PF00460"/>
    </source>
</evidence>
<evidence type="ECO:0000256" key="3">
    <source>
        <dbReference type="ARBA" id="ARBA00023143"/>
    </source>
</evidence>
<protein>
    <submittedName>
        <fullName evidence="7">Flagellar hook protein FlgE</fullName>
    </submittedName>
</protein>
<gene>
    <name evidence="7" type="ORF">ACFFU4_05255</name>
</gene>
<dbReference type="EMBL" id="JBHMEC010000008">
    <property type="protein sequence ID" value="MFB9149158.1"/>
    <property type="molecule type" value="Genomic_DNA"/>
</dbReference>
<name>A0ABV5HY19_9RHOB</name>
<comment type="similarity">
    <text evidence="2 4">Belongs to the flagella basal body rod proteins family.</text>
</comment>
<dbReference type="Pfam" id="PF00460">
    <property type="entry name" value="Flg_bb_rod"/>
    <property type="match status" value="1"/>
</dbReference>
<keyword evidence="8" id="KW-1185">Reference proteome</keyword>
<comment type="caution">
    <text evidence="7">The sequence shown here is derived from an EMBL/GenBank/DDBJ whole genome shotgun (WGS) entry which is preliminary data.</text>
</comment>
<reference evidence="7 8" key="1">
    <citation type="submission" date="2024-09" db="EMBL/GenBank/DDBJ databases">
        <authorList>
            <person name="Sun Q."/>
            <person name="Mori K."/>
        </authorList>
    </citation>
    <scope>NUCLEOTIDE SEQUENCE [LARGE SCALE GENOMIC DNA]</scope>
    <source>
        <strain evidence="7 8">CECT 9424</strain>
    </source>
</reference>
<dbReference type="PANTHER" id="PTHR30435">
    <property type="entry name" value="FLAGELLAR PROTEIN"/>
    <property type="match status" value="1"/>
</dbReference>
<comment type="subcellular location">
    <subcellularLocation>
        <location evidence="1 4">Bacterial flagellum basal body</location>
    </subcellularLocation>
</comment>
<dbReference type="NCBIfam" id="TIGR03506">
    <property type="entry name" value="FlgEFG_subfam"/>
    <property type="match status" value="1"/>
</dbReference>
<evidence type="ECO:0000256" key="2">
    <source>
        <dbReference type="ARBA" id="ARBA00009677"/>
    </source>
</evidence>
<organism evidence="7 8">
    <name type="scientific">Roseovarius ramblicola</name>
    <dbReference type="NCBI Taxonomy" id="2022336"/>
    <lineage>
        <taxon>Bacteria</taxon>
        <taxon>Pseudomonadati</taxon>
        <taxon>Pseudomonadota</taxon>
        <taxon>Alphaproteobacteria</taxon>
        <taxon>Rhodobacterales</taxon>
        <taxon>Roseobacteraceae</taxon>
        <taxon>Roseovarius</taxon>
    </lineage>
</organism>
<feature type="domain" description="Flagellar basal-body/hook protein C-terminal" evidence="6">
    <location>
        <begin position="408"/>
        <end position="446"/>
    </location>
</feature>
<dbReference type="InterPro" id="IPR037058">
    <property type="entry name" value="Falgellar_hook_FlgE_sf"/>
</dbReference>